<reference evidence="7 8" key="1">
    <citation type="submission" date="2020-10" db="EMBL/GenBank/DDBJ databases">
        <title>Phylogeny of dyella-like bacteria.</title>
        <authorList>
            <person name="Fu J."/>
        </authorList>
    </citation>
    <scope>NUCLEOTIDE SEQUENCE [LARGE SCALE GENOMIC DNA]</scope>
    <source>
        <strain evidence="7 8">BB4</strain>
    </source>
</reference>
<organism evidence="7 8">
    <name type="scientific">Dyella koreensis</name>
    <dbReference type="NCBI Taxonomy" id="311235"/>
    <lineage>
        <taxon>Bacteria</taxon>
        <taxon>Pseudomonadati</taxon>
        <taxon>Pseudomonadota</taxon>
        <taxon>Gammaproteobacteria</taxon>
        <taxon>Lysobacterales</taxon>
        <taxon>Rhodanobacteraceae</taxon>
        <taxon>Dyella</taxon>
    </lineage>
</organism>
<dbReference type="Gene3D" id="3.30.700.10">
    <property type="entry name" value="Glycoprotein, Type 4 Pilin"/>
    <property type="match status" value="1"/>
</dbReference>
<sequence length="151" mass="15994">MGRRRNRSTGFTLVELMVTVAIVAVVAMIALPSYADYLRRSKLTEAYNALATYRAGMEQFYQDNRTYGAGSECGVARPAGLSYFTLTCTPAAGSTAGQAYVATATGKAGTQVDGFVFTINEKNDRATSAVPSGWGAPPISCWIVRKGGGCQ</sequence>
<protein>
    <submittedName>
        <fullName evidence="7">Prepilin-type N-terminal cleavage/methylation domain-containing protein</fullName>
    </submittedName>
</protein>
<keyword evidence="5 6" id="KW-0472">Membrane</keyword>
<keyword evidence="2" id="KW-0488">Methylation</keyword>
<keyword evidence="3 6" id="KW-0812">Transmembrane</keyword>
<gene>
    <name evidence="7" type="ORF">ISS97_17155</name>
</gene>
<comment type="subcellular location">
    <subcellularLocation>
        <location evidence="1">Membrane</location>
        <topology evidence="1">Single-pass membrane protein</topology>
    </subcellularLocation>
</comment>
<dbReference type="PROSITE" id="PS00409">
    <property type="entry name" value="PROKAR_NTER_METHYL"/>
    <property type="match status" value="1"/>
</dbReference>
<keyword evidence="4 6" id="KW-1133">Transmembrane helix</keyword>
<proteinExistence type="predicted"/>
<evidence type="ECO:0000256" key="3">
    <source>
        <dbReference type="ARBA" id="ARBA00022692"/>
    </source>
</evidence>
<dbReference type="Proteomes" id="UP001620408">
    <property type="component" value="Unassembled WGS sequence"/>
</dbReference>
<dbReference type="SUPFAM" id="SSF54523">
    <property type="entry name" value="Pili subunits"/>
    <property type="match status" value="1"/>
</dbReference>
<dbReference type="InterPro" id="IPR012902">
    <property type="entry name" value="N_methyl_site"/>
</dbReference>
<dbReference type="PRINTS" id="PR00813">
    <property type="entry name" value="BCTERIALGSPG"/>
</dbReference>
<evidence type="ECO:0000256" key="4">
    <source>
        <dbReference type="ARBA" id="ARBA00022989"/>
    </source>
</evidence>
<dbReference type="NCBIfam" id="TIGR02532">
    <property type="entry name" value="IV_pilin_GFxxxE"/>
    <property type="match status" value="1"/>
</dbReference>
<dbReference type="PANTHER" id="PTHR30093">
    <property type="entry name" value="GENERAL SECRETION PATHWAY PROTEIN G"/>
    <property type="match status" value="1"/>
</dbReference>
<accession>A0ABW8K7Y7</accession>
<evidence type="ECO:0000256" key="5">
    <source>
        <dbReference type="ARBA" id="ARBA00023136"/>
    </source>
</evidence>
<dbReference type="InterPro" id="IPR000983">
    <property type="entry name" value="Bac_GSPG_pilin"/>
</dbReference>
<dbReference type="Pfam" id="PF16732">
    <property type="entry name" value="ComP_DUS"/>
    <property type="match status" value="1"/>
</dbReference>
<dbReference type="PANTHER" id="PTHR30093:SF44">
    <property type="entry name" value="TYPE II SECRETION SYSTEM CORE PROTEIN G"/>
    <property type="match status" value="1"/>
</dbReference>
<feature type="transmembrane region" description="Helical" evidence="6">
    <location>
        <begin position="12"/>
        <end position="35"/>
    </location>
</feature>
<dbReference type="Pfam" id="PF07963">
    <property type="entry name" value="N_methyl"/>
    <property type="match status" value="1"/>
</dbReference>
<evidence type="ECO:0000313" key="7">
    <source>
        <dbReference type="EMBL" id="MFK2919002.1"/>
    </source>
</evidence>
<evidence type="ECO:0000256" key="6">
    <source>
        <dbReference type="SAM" id="Phobius"/>
    </source>
</evidence>
<dbReference type="InterPro" id="IPR031982">
    <property type="entry name" value="PilE-like"/>
</dbReference>
<evidence type="ECO:0000256" key="1">
    <source>
        <dbReference type="ARBA" id="ARBA00004167"/>
    </source>
</evidence>
<dbReference type="EMBL" id="JADIKD010000012">
    <property type="protein sequence ID" value="MFK2919002.1"/>
    <property type="molecule type" value="Genomic_DNA"/>
</dbReference>
<evidence type="ECO:0000256" key="2">
    <source>
        <dbReference type="ARBA" id="ARBA00022481"/>
    </source>
</evidence>
<dbReference type="InterPro" id="IPR045584">
    <property type="entry name" value="Pilin-like"/>
</dbReference>
<comment type="caution">
    <text evidence="7">The sequence shown here is derived from an EMBL/GenBank/DDBJ whole genome shotgun (WGS) entry which is preliminary data.</text>
</comment>
<evidence type="ECO:0000313" key="8">
    <source>
        <dbReference type="Proteomes" id="UP001620408"/>
    </source>
</evidence>
<keyword evidence="8" id="KW-1185">Reference proteome</keyword>
<name>A0ABW8K7Y7_9GAMM</name>